<dbReference type="GO" id="GO:0016853">
    <property type="term" value="F:isomerase activity"/>
    <property type="evidence" value="ECO:0007669"/>
    <property type="project" value="UniProtKB-KW"/>
</dbReference>
<organism evidence="2 3">
    <name type="scientific">Clostridium amylolyticum</name>
    <dbReference type="NCBI Taxonomy" id="1121298"/>
    <lineage>
        <taxon>Bacteria</taxon>
        <taxon>Bacillati</taxon>
        <taxon>Bacillota</taxon>
        <taxon>Clostridia</taxon>
        <taxon>Eubacteriales</taxon>
        <taxon>Clostridiaceae</taxon>
        <taxon>Clostridium</taxon>
    </lineage>
</organism>
<dbReference type="InterPro" id="IPR050312">
    <property type="entry name" value="IolE/XylAMocC-like"/>
</dbReference>
<dbReference type="Pfam" id="PF01261">
    <property type="entry name" value="AP_endonuc_2"/>
    <property type="match status" value="1"/>
</dbReference>
<dbReference type="InterPro" id="IPR013022">
    <property type="entry name" value="Xyl_isomerase-like_TIM-brl"/>
</dbReference>
<gene>
    <name evidence="2" type="ORF">SAMN05444401_1537</name>
</gene>
<keyword evidence="3" id="KW-1185">Reference proteome</keyword>
<dbReference type="InterPro" id="IPR036237">
    <property type="entry name" value="Xyl_isomerase-like_sf"/>
</dbReference>
<evidence type="ECO:0000313" key="3">
    <source>
        <dbReference type="Proteomes" id="UP000184080"/>
    </source>
</evidence>
<name>A0A1M6ED63_9CLOT</name>
<dbReference type="OrthoDB" id="9798407at2"/>
<sequence>MSIPVAVQLYTLRDALKEDFMGTLEKVAKIGYQGVEFAGFGGFDALELKAKLKTLNLKSAGAHISLDELKSNLQEIIKYNLQLGNKHIVCPWASFNNKEDYINLAKSLEIIGKELKEAGLQLCYHNHAHELELYDGEYALDILFNQVDSEYLKAEIDTYWVTYAGLDAIEYMKKYSGRTPLIHIKDMAATKEREFTEIGNGTIDIKAISEQAKNNGAQWLIVEQDICKRNPIESVKISFDNLKKMNVIYERV</sequence>
<keyword evidence="2" id="KW-0413">Isomerase</keyword>
<protein>
    <submittedName>
        <fullName evidence="2">Sugar phosphate isomerase/epimerase</fullName>
    </submittedName>
</protein>
<proteinExistence type="predicted"/>
<dbReference type="PANTHER" id="PTHR12110:SF41">
    <property type="entry name" value="INOSOSE DEHYDRATASE"/>
    <property type="match status" value="1"/>
</dbReference>
<accession>A0A1M6ED63</accession>
<dbReference type="Gene3D" id="3.20.20.150">
    <property type="entry name" value="Divalent-metal-dependent TIM barrel enzymes"/>
    <property type="match status" value="1"/>
</dbReference>
<evidence type="ECO:0000259" key="1">
    <source>
        <dbReference type="Pfam" id="PF01261"/>
    </source>
</evidence>
<evidence type="ECO:0000313" key="2">
    <source>
        <dbReference type="EMBL" id="SHI83422.1"/>
    </source>
</evidence>
<dbReference type="EMBL" id="FQZO01000002">
    <property type="protein sequence ID" value="SHI83422.1"/>
    <property type="molecule type" value="Genomic_DNA"/>
</dbReference>
<dbReference type="AlphaFoldDB" id="A0A1M6ED63"/>
<feature type="domain" description="Xylose isomerase-like TIM barrel" evidence="1">
    <location>
        <begin position="24"/>
        <end position="242"/>
    </location>
</feature>
<dbReference type="STRING" id="1121298.SAMN05444401_1537"/>
<dbReference type="SUPFAM" id="SSF51658">
    <property type="entry name" value="Xylose isomerase-like"/>
    <property type="match status" value="1"/>
</dbReference>
<dbReference type="RefSeq" id="WP_073005236.1">
    <property type="nucleotide sequence ID" value="NZ_FQZO01000002.1"/>
</dbReference>
<reference evidence="2 3" key="1">
    <citation type="submission" date="2016-11" db="EMBL/GenBank/DDBJ databases">
        <authorList>
            <person name="Jaros S."/>
            <person name="Januszkiewicz K."/>
            <person name="Wedrychowicz H."/>
        </authorList>
    </citation>
    <scope>NUCLEOTIDE SEQUENCE [LARGE SCALE GENOMIC DNA]</scope>
    <source>
        <strain evidence="2 3">DSM 21864</strain>
    </source>
</reference>
<dbReference type="Proteomes" id="UP000184080">
    <property type="component" value="Unassembled WGS sequence"/>
</dbReference>
<dbReference type="PANTHER" id="PTHR12110">
    <property type="entry name" value="HYDROXYPYRUVATE ISOMERASE"/>
    <property type="match status" value="1"/>
</dbReference>